<proteinExistence type="predicted"/>
<gene>
    <name evidence="1" type="ORF">UBRO2_06034</name>
</gene>
<reference evidence="1" key="1">
    <citation type="submission" date="2018-08" db="EMBL/GenBank/DDBJ databases">
        <authorList>
            <person name="Guldener U."/>
        </authorList>
    </citation>
    <scope>NUCLEOTIDE SEQUENCE</scope>
    <source>
        <strain evidence="1">UB2</strain>
    </source>
</reference>
<keyword evidence="2" id="KW-1185">Reference proteome</keyword>
<evidence type="ECO:0000313" key="2">
    <source>
        <dbReference type="Proteomes" id="UP000658997"/>
    </source>
</evidence>
<sequence length="32" mass="3610">MFNRSLTNIKSSCTTSDAPIKIGARLFFVEVY</sequence>
<evidence type="ECO:0000313" key="1">
    <source>
        <dbReference type="EMBL" id="SYW86408.1"/>
    </source>
</evidence>
<comment type="caution">
    <text evidence="1">The sequence shown here is derived from an EMBL/GenBank/DDBJ whole genome shotgun (WGS) entry which is preliminary data.</text>
</comment>
<accession>A0A8H8QUR5</accession>
<dbReference type="AlphaFoldDB" id="A0A8H8QUR5"/>
<dbReference type="EMBL" id="ULHB01000340">
    <property type="protein sequence ID" value="SYW86408.1"/>
    <property type="molecule type" value="Genomic_DNA"/>
</dbReference>
<name>A0A8H8QUR5_9BASI</name>
<organism evidence="1 2">
    <name type="scientific">Ustilago bromivora</name>
    <dbReference type="NCBI Taxonomy" id="307758"/>
    <lineage>
        <taxon>Eukaryota</taxon>
        <taxon>Fungi</taxon>
        <taxon>Dikarya</taxon>
        <taxon>Basidiomycota</taxon>
        <taxon>Ustilaginomycotina</taxon>
        <taxon>Ustilaginomycetes</taxon>
        <taxon>Ustilaginales</taxon>
        <taxon>Ustilaginaceae</taxon>
        <taxon>Ustilago</taxon>
    </lineage>
</organism>
<dbReference type="Proteomes" id="UP000658997">
    <property type="component" value="Unassembled WGS sequence"/>
</dbReference>
<protein>
    <submittedName>
        <fullName evidence="1">Uncharacterized protein</fullName>
    </submittedName>
</protein>